<name>M4C2W6_HYAAE</name>
<dbReference type="EnsemblProtists" id="HpaT813432">
    <property type="protein sequence ID" value="HpaP813432"/>
    <property type="gene ID" value="HpaG813432"/>
</dbReference>
<organism evidence="1 2">
    <name type="scientific">Hyaloperonospora arabidopsidis (strain Emoy2)</name>
    <name type="common">Downy mildew agent</name>
    <name type="synonym">Peronospora arabidopsidis</name>
    <dbReference type="NCBI Taxonomy" id="559515"/>
    <lineage>
        <taxon>Eukaryota</taxon>
        <taxon>Sar</taxon>
        <taxon>Stramenopiles</taxon>
        <taxon>Oomycota</taxon>
        <taxon>Peronosporomycetes</taxon>
        <taxon>Peronosporales</taxon>
        <taxon>Peronosporaceae</taxon>
        <taxon>Hyaloperonospora</taxon>
    </lineage>
</organism>
<accession>M4C2W6</accession>
<dbReference type="InParanoid" id="M4C2W6"/>
<dbReference type="HOGENOM" id="CLU_2404238_0_0_1"/>
<dbReference type="VEuPathDB" id="FungiDB:HpaG813432"/>
<evidence type="ECO:0000313" key="1">
    <source>
        <dbReference type="EnsemblProtists" id="HpaP813432"/>
    </source>
</evidence>
<sequence>MAADKVIGQIHPGPTDHEDSYKLVHDFWDQLEESEMMATVLFSWVVHVKNLLFGGSDVLLVRVLCARYGVGPVAEMLYKDSKSDDAVRAAAAH</sequence>
<dbReference type="EMBL" id="JH598143">
    <property type="status" value="NOT_ANNOTATED_CDS"/>
    <property type="molecule type" value="Genomic_DNA"/>
</dbReference>
<reference evidence="2" key="1">
    <citation type="journal article" date="2010" name="Science">
        <title>Signatures of adaptation to obligate biotrophy in the Hyaloperonospora arabidopsidis genome.</title>
        <authorList>
            <person name="Baxter L."/>
            <person name="Tripathy S."/>
            <person name="Ishaque N."/>
            <person name="Boot N."/>
            <person name="Cabral A."/>
            <person name="Kemen E."/>
            <person name="Thines M."/>
            <person name="Ah-Fong A."/>
            <person name="Anderson R."/>
            <person name="Badejoko W."/>
            <person name="Bittner-Eddy P."/>
            <person name="Boore J.L."/>
            <person name="Chibucos M.C."/>
            <person name="Coates M."/>
            <person name="Dehal P."/>
            <person name="Delehaunty K."/>
            <person name="Dong S."/>
            <person name="Downton P."/>
            <person name="Dumas B."/>
            <person name="Fabro G."/>
            <person name="Fronick C."/>
            <person name="Fuerstenberg S.I."/>
            <person name="Fulton L."/>
            <person name="Gaulin E."/>
            <person name="Govers F."/>
            <person name="Hughes L."/>
            <person name="Humphray S."/>
            <person name="Jiang R.H."/>
            <person name="Judelson H."/>
            <person name="Kamoun S."/>
            <person name="Kyung K."/>
            <person name="Meijer H."/>
            <person name="Minx P."/>
            <person name="Morris P."/>
            <person name="Nelson J."/>
            <person name="Phuntumart V."/>
            <person name="Qutob D."/>
            <person name="Rehmany A."/>
            <person name="Rougon-Cardoso A."/>
            <person name="Ryden P."/>
            <person name="Torto-Alalibo T."/>
            <person name="Studholme D."/>
            <person name="Wang Y."/>
            <person name="Win J."/>
            <person name="Wood J."/>
            <person name="Clifton S.W."/>
            <person name="Rogers J."/>
            <person name="Van den Ackerveken G."/>
            <person name="Jones J.D."/>
            <person name="McDowell J.M."/>
            <person name="Beynon J."/>
            <person name="Tyler B.M."/>
        </authorList>
    </citation>
    <scope>NUCLEOTIDE SEQUENCE [LARGE SCALE GENOMIC DNA]</scope>
    <source>
        <strain evidence="2">Emoy2</strain>
    </source>
</reference>
<protein>
    <submittedName>
        <fullName evidence="1">Uncharacterized protein</fullName>
    </submittedName>
</protein>
<dbReference type="Proteomes" id="UP000011713">
    <property type="component" value="Unassembled WGS sequence"/>
</dbReference>
<evidence type="ECO:0000313" key="2">
    <source>
        <dbReference type="Proteomes" id="UP000011713"/>
    </source>
</evidence>
<reference evidence="1" key="2">
    <citation type="submission" date="2015-06" db="UniProtKB">
        <authorList>
            <consortium name="EnsemblProtists"/>
        </authorList>
    </citation>
    <scope>IDENTIFICATION</scope>
    <source>
        <strain evidence="1">Emoy2</strain>
    </source>
</reference>
<keyword evidence="2" id="KW-1185">Reference proteome</keyword>
<proteinExistence type="predicted"/>
<dbReference type="AlphaFoldDB" id="M4C2W6"/>